<comment type="similarity">
    <text evidence="2">Belongs to the EamA transporter family.</text>
</comment>
<accession>A0A0W8E4D6</accession>
<dbReference type="GO" id="GO:0005886">
    <property type="term" value="C:plasma membrane"/>
    <property type="evidence" value="ECO:0007669"/>
    <property type="project" value="UniProtKB-SubCell"/>
</dbReference>
<name>A0A0W8E4D6_9ZZZZ</name>
<feature type="transmembrane region" description="Helical" evidence="8">
    <location>
        <begin position="275"/>
        <end position="293"/>
    </location>
</feature>
<keyword evidence="3" id="KW-0813">Transport</keyword>
<dbReference type="EMBL" id="LNQE01001878">
    <property type="protein sequence ID" value="KUG03518.1"/>
    <property type="molecule type" value="Genomic_DNA"/>
</dbReference>
<evidence type="ECO:0000256" key="7">
    <source>
        <dbReference type="ARBA" id="ARBA00023136"/>
    </source>
</evidence>
<dbReference type="AlphaFoldDB" id="A0A0W8E4D6"/>
<proteinExistence type="inferred from homology"/>
<gene>
    <name evidence="10" type="ORF">ASZ90_019080</name>
</gene>
<protein>
    <submittedName>
        <fullName evidence="10">Rard protein</fullName>
    </submittedName>
</protein>
<keyword evidence="7 8" id="KW-0472">Membrane</keyword>
<feature type="domain" description="EamA" evidence="9">
    <location>
        <begin position="12"/>
        <end position="150"/>
    </location>
</feature>
<dbReference type="Pfam" id="PF00892">
    <property type="entry name" value="EamA"/>
    <property type="match status" value="1"/>
</dbReference>
<feature type="transmembrane region" description="Helical" evidence="8">
    <location>
        <begin position="246"/>
        <end position="269"/>
    </location>
</feature>
<reference evidence="10" key="1">
    <citation type="journal article" date="2015" name="Proc. Natl. Acad. Sci. U.S.A.">
        <title>Networks of energetic and metabolic interactions define dynamics in microbial communities.</title>
        <authorList>
            <person name="Embree M."/>
            <person name="Liu J.K."/>
            <person name="Al-Bassam M.M."/>
            <person name="Zengler K."/>
        </authorList>
    </citation>
    <scope>NUCLEOTIDE SEQUENCE</scope>
</reference>
<feature type="transmembrane region" description="Helical" evidence="8">
    <location>
        <begin position="42"/>
        <end position="59"/>
    </location>
</feature>
<keyword evidence="5 8" id="KW-0812">Transmembrane</keyword>
<evidence type="ECO:0000313" key="10">
    <source>
        <dbReference type="EMBL" id="KUG03518.1"/>
    </source>
</evidence>
<feature type="transmembrane region" description="Helical" evidence="8">
    <location>
        <begin position="80"/>
        <end position="100"/>
    </location>
</feature>
<feature type="transmembrane region" description="Helical" evidence="8">
    <location>
        <begin position="156"/>
        <end position="174"/>
    </location>
</feature>
<dbReference type="InterPro" id="IPR037185">
    <property type="entry name" value="EmrE-like"/>
</dbReference>
<feature type="transmembrane region" description="Helical" evidence="8">
    <location>
        <begin position="106"/>
        <end position="127"/>
    </location>
</feature>
<keyword evidence="4" id="KW-1003">Cell membrane</keyword>
<feature type="transmembrane region" description="Helical" evidence="8">
    <location>
        <begin position="134"/>
        <end position="150"/>
    </location>
</feature>
<dbReference type="InterPro" id="IPR004626">
    <property type="entry name" value="RarD"/>
</dbReference>
<feature type="transmembrane region" description="Helical" evidence="8">
    <location>
        <begin position="186"/>
        <end position="206"/>
    </location>
</feature>
<dbReference type="PANTHER" id="PTHR22911">
    <property type="entry name" value="ACYL-MALONYL CONDENSING ENZYME-RELATED"/>
    <property type="match status" value="1"/>
</dbReference>
<feature type="transmembrane region" description="Helical" evidence="8">
    <location>
        <begin position="12"/>
        <end position="30"/>
    </location>
</feature>
<evidence type="ECO:0000256" key="4">
    <source>
        <dbReference type="ARBA" id="ARBA00022475"/>
    </source>
</evidence>
<evidence type="ECO:0000256" key="3">
    <source>
        <dbReference type="ARBA" id="ARBA00022448"/>
    </source>
</evidence>
<comment type="subcellular location">
    <subcellularLocation>
        <location evidence="1">Cell membrane</location>
        <topology evidence="1">Multi-pass membrane protein</topology>
    </subcellularLocation>
</comment>
<dbReference type="PANTHER" id="PTHR22911:SF137">
    <property type="entry name" value="SOLUTE CARRIER FAMILY 35 MEMBER G2-RELATED"/>
    <property type="match status" value="1"/>
</dbReference>
<dbReference type="NCBIfam" id="TIGR00688">
    <property type="entry name" value="rarD"/>
    <property type="match status" value="1"/>
</dbReference>
<organism evidence="10">
    <name type="scientific">hydrocarbon metagenome</name>
    <dbReference type="NCBI Taxonomy" id="938273"/>
    <lineage>
        <taxon>unclassified sequences</taxon>
        <taxon>metagenomes</taxon>
        <taxon>ecological metagenomes</taxon>
    </lineage>
</organism>
<evidence type="ECO:0000256" key="6">
    <source>
        <dbReference type="ARBA" id="ARBA00022989"/>
    </source>
</evidence>
<evidence type="ECO:0000256" key="2">
    <source>
        <dbReference type="ARBA" id="ARBA00007362"/>
    </source>
</evidence>
<feature type="transmembrane region" description="Helical" evidence="8">
    <location>
        <begin position="218"/>
        <end position="239"/>
    </location>
</feature>
<comment type="caution">
    <text evidence="10">The sequence shown here is derived from an EMBL/GenBank/DDBJ whole genome shotgun (WGS) entry which is preliminary data.</text>
</comment>
<dbReference type="SUPFAM" id="SSF103481">
    <property type="entry name" value="Multidrug resistance efflux transporter EmrE"/>
    <property type="match status" value="2"/>
</dbReference>
<dbReference type="InterPro" id="IPR000620">
    <property type="entry name" value="EamA_dom"/>
</dbReference>
<evidence type="ECO:0000259" key="9">
    <source>
        <dbReference type="Pfam" id="PF00892"/>
    </source>
</evidence>
<evidence type="ECO:0000256" key="8">
    <source>
        <dbReference type="SAM" id="Phobius"/>
    </source>
</evidence>
<keyword evidence="6 8" id="KW-1133">Transmembrane helix</keyword>
<sequence length="319" mass="35182">MKFKPDNEKYQGIIFAGGAYILWGILPVYWKLLQTVPALEVLAHRIVWSVIFLWVLLAITRKGSAFFTEIKGLARCPRTILGILVTGLILNLNWGTYIWAVNHDHIIQTSLGYYINPLVSVLLGIIFLHERLSLWQMLAFLLAAAGVLSLTIQYGAFPWIAVILALSFGLYGLFKKLTNLGSITGLTLETMLTSIFAISYLIYINIAGTGAFHLSFSAAPLLLCGAGIVTAIPLLLFGAGARRLPLFLIGFLQYISPTMTLLLGVFVYHEPFTRGHLISFTVIWIGLIVFSLARTPILAGLEDKILSKAGLPINKGQNY</sequence>
<evidence type="ECO:0000256" key="1">
    <source>
        <dbReference type="ARBA" id="ARBA00004651"/>
    </source>
</evidence>
<evidence type="ECO:0000256" key="5">
    <source>
        <dbReference type="ARBA" id="ARBA00022692"/>
    </source>
</evidence>